<dbReference type="Gene3D" id="2.40.10.220">
    <property type="entry name" value="predicted glycosyltransferase like domains"/>
    <property type="match status" value="1"/>
</dbReference>
<evidence type="ECO:0000313" key="14">
    <source>
        <dbReference type="EMBL" id="QFZ85693.1"/>
    </source>
</evidence>
<dbReference type="RefSeq" id="WP_153284242.1">
    <property type="nucleotide sequence ID" value="NZ_CP045644.1"/>
</dbReference>
<keyword evidence="7 11" id="KW-0135">Cellulose biosynthesis</keyword>
<gene>
    <name evidence="14" type="primary">bcsA</name>
    <name evidence="14" type="ORF">GFK26_24450</name>
</gene>
<comment type="cofactor">
    <cofactor evidence="11">
        <name>Mg(2+)</name>
        <dbReference type="ChEBI" id="CHEBI:18420"/>
    </cofactor>
</comment>
<dbReference type="NCBIfam" id="TIGR03030">
    <property type="entry name" value="CelA"/>
    <property type="match status" value="1"/>
</dbReference>
<feature type="transmembrane region" description="Helical" evidence="11">
    <location>
        <begin position="540"/>
        <end position="562"/>
    </location>
</feature>
<comment type="catalytic activity">
    <reaction evidence="10 11">
        <text>[(1-&gt;4)-beta-D-glucosyl](n) + UDP-alpha-D-glucose = [(1-&gt;4)-beta-D-glucosyl](n+1) + UDP + H(+)</text>
        <dbReference type="Rhea" id="RHEA:19929"/>
        <dbReference type="Rhea" id="RHEA-COMP:10033"/>
        <dbReference type="Rhea" id="RHEA-COMP:10034"/>
        <dbReference type="ChEBI" id="CHEBI:15378"/>
        <dbReference type="ChEBI" id="CHEBI:18246"/>
        <dbReference type="ChEBI" id="CHEBI:58223"/>
        <dbReference type="ChEBI" id="CHEBI:58885"/>
        <dbReference type="EC" id="2.4.1.12"/>
    </reaction>
</comment>
<dbReference type="GO" id="GO:0030244">
    <property type="term" value="P:cellulose biosynthetic process"/>
    <property type="evidence" value="ECO:0007669"/>
    <property type="project" value="UniProtKB-KW"/>
</dbReference>
<dbReference type="GO" id="GO:0005886">
    <property type="term" value="C:plasma membrane"/>
    <property type="evidence" value="ECO:0007669"/>
    <property type="project" value="UniProtKB-SubCell"/>
</dbReference>
<name>A0A5Q0M8B7_VARPD</name>
<dbReference type="InterPro" id="IPR009875">
    <property type="entry name" value="PilZ_domain"/>
</dbReference>
<keyword evidence="6 11" id="KW-0812">Transmembrane</keyword>
<keyword evidence="3 11" id="KW-0997">Cell inner membrane</keyword>
<evidence type="ECO:0000313" key="15">
    <source>
        <dbReference type="Proteomes" id="UP000326780"/>
    </source>
</evidence>
<feature type="domain" description="PilZ" evidence="13">
    <location>
        <begin position="567"/>
        <end position="663"/>
    </location>
</feature>
<dbReference type="GO" id="GO:0016760">
    <property type="term" value="F:cellulose synthase (UDP-forming) activity"/>
    <property type="evidence" value="ECO:0007669"/>
    <property type="project" value="UniProtKB-EC"/>
</dbReference>
<keyword evidence="4 11" id="KW-0328">Glycosyltransferase</keyword>
<feature type="transmembrane region" description="Helical" evidence="11">
    <location>
        <begin position="100"/>
        <end position="125"/>
    </location>
</feature>
<dbReference type="Gene3D" id="3.90.550.10">
    <property type="entry name" value="Spore Coat Polysaccharide Biosynthesis Protein SpsA, Chain A"/>
    <property type="match status" value="1"/>
</dbReference>
<evidence type="ECO:0000259" key="12">
    <source>
        <dbReference type="Pfam" id="PF00535"/>
    </source>
</evidence>
<feature type="transmembrane region" description="Helical" evidence="11">
    <location>
        <begin position="21"/>
        <end position="40"/>
    </location>
</feature>
<feature type="transmembrane region" description="Helical" evidence="11">
    <location>
        <begin position="395"/>
        <end position="413"/>
    </location>
</feature>
<dbReference type="InterPro" id="IPR050321">
    <property type="entry name" value="Glycosyltr_2/OpgH_subfam"/>
</dbReference>
<dbReference type="GO" id="GO:0006011">
    <property type="term" value="P:UDP-alpha-D-glucose metabolic process"/>
    <property type="evidence" value="ECO:0007669"/>
    <property type="project" value="InterPro"/>
</dbReference>
<organism evidence="14 15">
    <name type="scientific">Variovorax paradoxus</name>
    <dbReference type="NCBI Taxonomy" id="34073"/>
    <lineage>
        <taxon>Bacteria</taxon>
        <taxon>Pseudomonadati</taxon>
        <taxon>Pseudomonadota</taxon>
        <taxon>Betaproteobacteria</taxon>
        <taxon>Burkholderiales</taxon>
        <taxon>Comamonadaceae</taxon>
        <taxon>Variovorax</taxon>
    </lineage>
</organism>
<evidence type="ECO:0000256" key="6">
    <source>
        <dbReference type="ARBA" id="ARBA00022692"/>
    </source>
</evidence>
<dbReference type="UniPathway" id="UPA00694"/>
<keyword evidence="2 11" id="KW-1003">Cell membrane</keyword>
<dbReference type="SUPFAM" id="SSF53448">
    <property type="entry name" value="Nucleotide-diphospho-sugar transferases"/>
    <property type="match status" value="1"/>
</dbReference>
<dbReference type="SUPFAM" id="SSF141371">
    <property type="entry name" value="PilZ domain-like"/>
    <property type="match status" value="1"/>
</dbReference>
<evidence type="ECO:0000256" key="4">
    <source>
        <dbReference type="ARBA" id="ARBA00022676"/>
    </source>
</evidence>
<dbReference type="InterPro" id="IPR029044">
    <property type="entry name" value="Nucleotide-diphossugar_trans"/>
</dbReference>
<keyword evidence="8 11" id="KW-1133">Transmembrane helix</keyword>
<feature type="transmembrane region" description="Helical" evidence="11">
    <location>
        <begin position="46"/>
        <end position="63"/>
    </location>
</feature>
<dbReference type="CDD" id="cd06421">
    <property type="entry name" value="CESA_CelA_like"/>
    <property type="match status" value="1"/>
</dbReference>
<evidence type="ECO:0000259" key="13">
    <source>
        <dbReference type="Pfam" id="PF07238"/>
    </source>
</evidence>
<proteinExistence type="predicted"/>
<evidence type="ECO:0000256" key="11">
    <source>
        <dbReference type="RuleBase" id="RU365020"/>
    </source>
</evidence>
<dbReference type="PANTHER" id="PTHR43867:SF2">
    <property type="entry name" value="CELLULOSE SYNTHASE CATALYTIC SUBUNIT A [UDP-FORMING]"/>
    <property type="match status" value="1"/>
</dbReference>
<dbReference type="PRINTS" id="PR01439">
    <property type="entry name" value="CELLSNTHASEA"/>
</dbReference>
<dbReference type="Pfam" id="PF07238">
    <property type="entry name" value="PilZ"/>
    <property type="match status" value="1"/>
</dbReference>
<dbReference type="NCBIfam" id="NF008558">
    <property type="entry name" value="PRK11498.1"/>
    <property type="match status" value="1"/>
</dbReference>
<evidence type="ECO:0000256" key="10">
    <source>
        <dbReference type="ARBA" id="ARBA00048682"/>
    </source>
</evidence>
<dbReference type="Pfam" id="PF00535">
    <property type="entry name" value="Glycos_transf_2"/>
    <property type="match status" value="1"/>
</dbReference>
<comment type="subcellular location">
    <subcellularLocation>
        <location evidence="1">Cell inner membrane</location>
        <topology evidence="1">Multi-pass membrane protein</topology>
    </subcellularLocation>
</comment>
<feature type="domain" description="Glycosyltransferase 2-like" evidence="12">
    <location>
        <begin position="150"/>
        <end position="319"/>
    </location>
</feature>
<comment type="pathway">
    <text evidence="11">Glycan metabolism; bacterial cellulose biosynthesis.</text>
</comment>
<evidence type="ECO:0000256" key="7">
    <source>
        <dbReference type="ARBA" id="ARBA00022916"/>
    </source>
</evidence>
<evidence type="ECO:0000256" key="5">
    <source>
        <dbReference type="ARBA" id="ARBA00022679"/>
    </source>
</evidence>
<evidence type="ECO:0000256" key="9">
    <source>
        <dbReference type="ARBA" id="ARBA00023136"/>
    </source>
</evidence>
<dbReference type="Proteomes" id="UP000326780">
    <property type="component" value="Chromosome"/>
</dbReference>
<keyword evidence="5 11" id="KW-0808">Transferase</keyword>
<feature type="transmembrane region" description="Helical" evidence="11">
    <location>
        <begin position="419"/>
        <end position="444"/>
    </location>
</feature>
<keyword evidence="9 11" id="KW-0472">Membrane</keyword>
<dbReference type="InterPro" id="IPR003919">
    <property type="entry name" value="Cell_synth_A"/>
</dbReference>
<dbReference type="GO" id="GO:0035438">
    <property type="term" value="F:cyclic-di-GMP binding"/>
    <property type="evidence" value="ECO:0007669"/>
    <property type="project" value="InterPro"/>
</dbReference>
<protein>
    <recommendedName>
        <fullName evidence="11">Cellulose synthase catalytic subunit [UDP-forming]</fullName>
        <ecNumber evidence="11">2.4.1.12</ecNumber>
    </recommendedName>
</protein>
<dbReference type="EC" id="2.4.1.12" evidence="11"/>
<dbReference type="AlphaFoldDB" id="A0A5Q0M8B7"/>
<evidence type="ECO:0000256" key="8">
    <source>
        <dbReference type="ARBA" id="ARBA00022989"/>
    </source>
</evidence>
<evidence type="ECO:0000256" key="3">
    <source>
        <dbReference type="ARBA" id="ARBA00022519"/>
    </source>
</evidence>
<reference evidence="14 15" key="1">
    <citation type="submission" date="2019-10" db="EMBL/GenBank/DDBJ databases">
        <title>Complete genome sequence of Variovorax paradoxus 5C-2.</title>
        <authorList>
            <person name="Gogoleva N.E."/>
            <person name="Balkin A.S."/>
        </authorList>
    </citation>
    <scope>NUCLEOTIDE SEQUENCE [LARGE SCALE GENOMIC DNA]</scope>
    <source>
        <strain evidence="14 15">5C-2</strain>
    </source>
</reference>
<accession>A0A5Q0M8B7</accession>
<feature type="transmembrane region" description="Helical" evidence="11">
    <location>
        <begin position="508"/>
        <end position="528"/>
    </location>
</feature>
<dbReference type="PANTHER" id="PTHR43867">
    <property type="entry name" value="CELLULOSE SYNTHASE CATALYTIC SUBUNIT A [UDP-FORMING]"/>
    <property type="match status" value="1"/>
</dbReference>
<dbReference type="InterPro" id="IPR001173">
    <property type="entry name" value="Glyco_trans_2-like"/>
</dbReference>
<sequence>MKSNTGDTGYVPREAPGFLRLWPVRLLGWLVALAVLPALVIAPMTFEQQLVLSVGIFAAALVTNRFRGRFAGLVMIVLSVVVSSRYTYWRVTETMYMDNLLDLVLGVGLLMAELYAFVVLLLGYVQTAWPLERKPVPLPEDTALWPTIDLFIPTYNEPLSVVRPTVLAAQSIDWPRDKIKIFVLDDGRREEFRAFCEELGVTHVTRDNNRHAKAGNINAALKNTTAEFVAIFDCDHIPTRSFMQIAMGWFGRDPKLGMVQLPHYFFSADPFERNLDTFGRVPNEGELFYGLIQDGNDLWNATFFCGSCAVLRRTIVEEVGGIAVETVTEDAHTALKMHRRGYNTAYLALPQAAGLATESLSGHVGQRIRWARGMAQIFRIDNPLFGRGLHWAQRLCYLNAMLHFLYGLPRLIYLTAPLAYLFFGASVIHASASMIFAFALPHILHANLTNSRIQGRFRYLLWNEVYEAVLAWYIFRPTLVALINPKLGSFNVTAKGGLVQEAYFDTQIARASLVLLMLNFLGVCAGVWRLTWVDPQNIATVWLTLAWTVYNLMILGACVAAANESRQVRSAHRVALEVPATLYLEDGTSMRCSTFDFSSGGLGIALPADVPLAQDAKVGVALYRGETESRFAATVRFSSGRRLGLRFAPMTLVQERALVQCTMARADIWAARWGNYPRVGIHRVLSHLVRISATGFRNMFAHYYRAATSRLRPSAASSPKPPVEAKDPV</sequence>
<keyword evidence="11" id="KW-0973">c-di-GMP</keyword>
<comment type="function">
    <text evidence="11">Catalytic subunit of cellulose synthase. It polymerizes uridine 5'-diphosphate glucose to cellulose.</text>
</comment>
<feature type="transmembrane region" description="Helical" evidence="11">
    <location>
        <begin position="70"/>
        <end position="88"/>
    </location>
</feature>
<dbReference type="EMBL" id="CP045644">
    <property type="protein sequence ID" value="QFZ85693.1"/>
    <property type="molecule type" value="Genomic_DNA"/>
</dbReference>
<evidence type="ECO:0000256" key="2">
    <source>
        <dbReference type="ARBA" id="ARBA00022475"/>
    </source>
</evidence>
<evidence type="ECO:0000256" key="1">
    <source>
        <dbReference type="ARBA" id="ARBA00004429"/>
    </source>
</evidence>